<sequence>MVICITDTIHAFPRPNNVERTKPSVVSSNRLDASSLALLKSTRWPGNGARLDVACINDPPIADNLLEEFVKLVNVWSNFCNCRFILLPIDPSGHNEHIAAADVRIRFSFHSDDSWSYVGTRILEHTNCQEPTMMIGVPGNHVDLSDSRLITTLQHEAGHTLGFIHEHLRPELVKRIDETKAIAYYESKFGWTAEQTKSEVLLLLSPTSGYDFSSEPDIHSIMCYVIPRHILKDGSEVISGGKELSEYDKKHAAAVYPIPKYEKKVMKKGEVDMSTIASKDLYLLMRNGVVVGCFEFDQQRECILPSNNPRFDLMSPPVGERTIIPRPIPVTQATIVSLALDGQLHVVKNSPTDTTRQEGLKGSIDKWIFDNEKPSIPITFDKYGDITAYEWQGTFNDLYTRTT</sequence>
<proteinExistence type="predicted"/>
<comment type="caution">
    <text evidence="1">The sequence shown here is derived from an EMBL/GenBank/DDBJ whole genome shotgun (WGS) entry which is preliminary data.</text>
</comment>
<gene>
    <name evidence="1" type="ORF">AAF712_014504</name>
</gene>
<name>A0ABR2ZEE3_9AGAR</name>
<dbReference type="EMBL" id="JBBXMP010000275">
    <property type="protein sequence ID" value="KAL0058797.1"/>
    <property type="molecule type" value="Genomic_DNA"/>
</dbReference>
<accession>A0ABR2ZEE3</accession>
<dbReference type="SUPFAM" id="SSF55486">
    <property type="entry name" value="Metalloproteases ('zincins'), catalytic domain"/>
    <property type="match status" value="1"/>
</dbReference>
<dbReference type="InterPro" id="IPR024079">
    <property type="entry name" value="MetalloPept_cat_dom_sf"/>
</dbReference>
<dbReference type="Proteomes" id="UP001437256">
    <property type="component" value="Unassembled WGS sequence"/>
</dbReference>
<dbReference type="Gene3D" id="3.40.390.10">
    <property type="entry name" value="Collagenase (Catalytic Domain)"/>
    <property type="match status" value="1"/>
</dbReference>
<keyword evidence="2" id="KW-1185">Reference proteome</keyword>
<evidence type="ECO:0008006" key="3">
    <source>
        <dbReference type="Google" id="ProtNLM"/>
    </source>
</evidence>
<organism evidence="1 2">
    <name type="scientific">Marasmius tenuissimus</name>
    <dbReference type="NCBI Taxonomy" id="585030"/>
    <lineage>
        <taxon>Eukaryota</taxon>
        <taxon>Fungi</taxon>
        <taxon>Dikarya</taxon>
        <taxon>Basidiomycota</taxon>
        <taxon>Agaricomycotina</taxon>
        <taxon>Agaricomycetes</taxon>
        <taxon>Agaricomycetidae</taxon>
        <taxon>Agaricales</taxon>
        <taxon>Marasmiineae</taxon>
        <taxon>Marasmiaceae</taxon>
        <taxon>Marasmius</taxon>
    </lineage>
</organism>
<protein>
    <recommendedName>
        <fullName evidence="3">Peptidase metallopeptidase domain-containing protein</fullName>
    </recommendedName>
</protein>
<evidence type="ECO:0000313" key="1">
    <source>
        <dbReference type="EMBL" id="KAL0058797.1"/>
    </source>
</evidence>
<reference evidence="1 2" key="1">
    <citation type="submission" date="2024-05" db="EMBL/GenBank/DDBJ databases">
        <title>A draft genome resource for the thread blight pathogen Marasmius tenuissimus strain MS-2.</title>
        <authorList>
            <person name="Yulfo-Soto G.E."/>
            <person name="Baruah I.K."/>
            <person name="Amoako-Attah I."/>
            <person name="Bukari Y."/>
            <person name="Meinhardt L.W."/>
            <person name="Bailey B.A."/>
            <person name="Cohen S.P."/>
        </authorList>
    </citation>
    <scope>NUCLEOTIDE SEQUENCE [LARGE SCALE GENOMIC DNA]</scope>
    <source>
        <strain evidence="1 2">MS-2</strain>
    </source>
</reference>
<evidence type="ECO:0000313" key="2">
    <source>
        <dbReference type="Proteomes" id="UP001437256"/>
    </source>
</evidence>